<protein>
    <submittedName>
        <fullName evidence="7">Galactitol-1-phosphate 5-dehydrogenase</fullName>
    </submittedName>
</protein>
<dbReference type="InterPro" id="IPR011032">
    <property type="entry name" value="GroES-like_sf"/>
</dbReference>
<dbReference type="InterPro" id="IPR050129">
    <property type="entry name" value="Zn_alcohol_dh"/>
</dbReference>
<organism evidence="7 8">
    <name type="scientific">Microbacterium sediminicola</name>
    <dbReference type="NCBI Taxonomy" id="415210"/>
    <lineage>
        <taxon>Bacteria</taxon>
        <taxon>Bacillati</taxon>
        <taxon>Actinomycetota</taxon>
        <taxon>Actinomycetes</taxon>
        <taxon>Micrococcales</taxon>
        <taxon>Microbacteriaceae</taxon>
        <taxon>Microbacterium</taxon>
    </lineage>
</organism>
<dbReference type="PANTHER" id="PTHR43401">
    <property type="entry name" value="L-THREONINE 3-DEHYDROGENASE"/>
    <property type="match status" value="1"/>
</dbReference>
<dbReference type="InterPro" id="IPR013149">
    <property type="entry name" value="ADH-like_C"/>
</dbReference>
<keyword evidence="8" id="KW-1185">Reference proteome</keyword>
<evidence type="ECO:0000259" key="6">
    <source>
        <dbReference type="SMART" id="SM00829"/>
    </source>
</evidence>
<evidence type="ECO:0000256" key="5">
    <source>
        <dbReference type="RuleBase" id="RU361277"/>
    </source>
</evidence>
<comment type="cofactor">
    <cofactor evidence="1 5">
        <name>Zn(2+)</name>
        <dbReference type="ChEBI" id="CHEBI:29105"/>
    </cofactor>
</comment>
<dbReference type="SUPFAM" id="SSF51735">
    <property type="entry name" value="NAD(P)-binding Rossmann-fold domains"/>
    <property type="match status" value="1"/>
</dbReference>
<reference evidence="8" key="1">
    <citation type="journal article" date="2019" name="Int. J. Syst. Evol. Microbiol.">
        <title>The Global Catalogue of Microorganisms (GCM) 10K type strain sequencing project: providing services to taxonomists for standard genome sequencing and annotation.</title>
        <authorList>
            <consortium name="The Broad Institute Genomics Platform"/>
            <consortium name="The Broad Institute Genome Sequencing Center for Infectious Disease"/>
            <person name="Wu L."/>
            <person name="Ma J."/>
        </authorList>
    </citation>
    <scope>NUCLEOTIDE SEQUENCE [LARGE SCALE GENOMIC DNA]</scope>
    <source>
        <strain evidence="8">JCM 15577</strain>
    </source>
</reference>
<dbReference type="Gene3D" id="3.90.180.10">
    <property type="entry name" value="Medium-chain alcohol dehydrogenases, catalytic domain"/>
    <property type="match status" value="1"/>
</dbReference>
<dbReference type="Pfam" id="PF00107">
    <property type="entry name" value="ADH_zinc_N"/>
    <property type="match status" value="1"/>
</dbReference>
<dbReference type="Gene3D" id="3.40.50.720">
    <property type="entry name" value="NAD(P)-binding Rossmann-like Domain"/>
    <property type="match status" value="1"/>
</dbReference>
<evidence type="ECO:0000256" key="3">
    <source>
        <dbReference type="ARBA" id="ARBA00022833"/>
    </source>
</evidence>
<proteinExistence type="inferred from homology"/>
<sequence length="346" mass="36530">MSSEVAYVISGRRELSAVPGTPPEQDLLPGHVLIALRLTGICGSDIDGYGMGIVLHPTLSGHEWVGVIERVAADVEAFAVGDRVVRTSLPACGACAMCEYGKYDLCLNKSLRAAPSAPTHGAYARYIQVPAAFVAKLPDTVTFETGSLVEPATVALHAVRRVRPDLGDTVVVSGAGVVGLTALQLAKRLGATDVILVDPTEERRAIGATLGADYTFAPDDPALAETVRAVSDGRGADVVYECAGKLAAIESGTSLLRMGGRLMLVGIPFTPVPIALTSWLVNEIDVSTSLAHSRDEFLLTIKLIERGWIRTDPITFDTHGLSEIQDVFANLDKGAPAIKTAFDATR</sequence>
<comment type="caution">
    <text evidence="7">The sequence shown here is derived from an EMBL/GenBank/DDBJ whole genome shotgun (WGS) entry which is preliminary data.</text>
</comment>
<comment type="similarity">
    <text evidence="5">Belongs to the zinc-containing alcohol dehydrogenase family.</text>
</comment>
<dbReference type="InterPro" id="IPR036291">
    <property type="entry name" value="NAD(P)-bd_dom_sf"/>
</dbReference>
<gene>
    <name evidence="7" type="ORF">GCM10009808_24840</name>
</gene>
<dbReference type="InterPro" id="IPR013154">
    <property type="entry name" value="ADH-like_N"/>
</dbReference>
<evidence type="ECO:0000256" key="4">
    <source>
        <dbReference type="ARBA" id="ARBA00023002"/>
    </source>
</evidence>
<evidence type="ECO:0000256" key="2">
    <source>
        <dbReference type="ARBA" id="ARBA00022723"/>
    </source>
</evidence>
<dbReference type="EMBL" id="BAAAPL010000002">
    <property type="protein sequence ID" value="GAA1705897.1"/>
    <property type="molecule type" value="Genomic_DNA"/>
</dbReference>
<feature type="domain" description="Enoyl reductase (ER)" evidence="6">
    <location>
        <begin position="11"/>
        <end position="342"/>
    </location>
</feature>
<name>A0ABP4UII4_9MICO</name>
<dbReference type="PANTHER" id="PTHR43401:SF2">
    <property type="entry name" value="L-THREONINE 3-DEHYDROGENASE"/>
    <property type="match status" value="1"/>
</dbReference>
<dbReference type="InterPro" id="IPR002328">
    <property type="entry name" value="ADH_Zn_CS"/>
</dbReference>
<keyword evidence="4" id="KW-0560">Oxidoreductase</keyword>
<dbReference type="Pfam" id="PF08240">
    <property type="entry name" value="ADH_N"/>
    <property type="match status" value="1"/>
</dbReference>
<dbReference type="Proteomes" id="UP001501690">
    <property type="component" value="Unassembled WGS sequence"/>
</dbReference>
<dbReference type="RefSeq" id="WP_344073113.1">
    <property type="nucleotide sequence ID" value="NZ_BAAAPL010000002.1"/>
</dbReference>
<dbReference type="SUPFAM" id="SSF50129">
    <property type="entry name" value="GroES-like"/>
    <property type="match status" value="1"/>
</dbReference>
<evidence type="ECO:0000313" key="8">
    <source>
        <dbReference type="Proteomes" id="UP001501690"/>
    </source>
</evidence>
<dbReference type="SMART" id="SM00829">
    <property type="entry name" value="PKS_ER"/>
    <property type="match status" value="1"/>
</dbReference>
<keyword evidence="2 5" id="KW-0479">Metal-binding</keyword>
<evidence type="ECO:0000313" key="7">
    <source>
        <dbReference type="EMBL" id="GAA1705897.1"/>
    </source>
</evidence>
<keyword evidence="3 5" id="KW-0862">Zinc</keyword>
<evidence type="ECO:0000256" key="1">
    <source>
        <dbReference type="ARBA" id="ARBA00001947"/>
    </source>
</evidence>
<accession>A0ABP4UII4</accession>
<dbReference type="PROSITE" id="PS00059">
    <property type="entry name" value="ADH_ZINC"/>
    <property type="match status" value="1"/>
</dbReference>
<dbReference type="InterPro" id="IPR020843">
    <property type="entry name" value="ER"/>
</dbReference>